<dbReference type="InterPro" id="IPR039505">
    <property type="entry name" value="DRC1/2_N"/>
</dbReference>
<comment type="subcellular location">
    <subcellularLocation>
        <location evidence="1">Cytoplasm</location>
        <location evidence="1">Cytoskeleton</location>
        <location evidence="1">Flagellum axoneme</location>
    </subcellularLocation>
    <subcellularLocation>
        <location evidence="8">Cytoplasm</location>
        <location evidence="8">Cytoskeleton</location>
        <location evidence="8">Flagellum basal body</location>
    </subcellularLocation>
</comment>
<dbReference type="OrthoDB" id="7760980at2759"/>
<evidence type="ECO:0000256" key="10">
    <source>
        <dbReference type="ARBA" id="ARBA00040899"/>
    </source>
</evidence>
<dbReference type="GO" id="GO:0003352">
    <property type="term" value="P:regulation of cilium movement"/>
    <property type="evidence" value="ECO:0007669"/>
    <property type="project" value="TreeGrafter"/>
</dbReference>
<dbReference type="EMBL" id="QNUK01000136">
    <property type="protein sequence ID" value="KAF5900410.1"/>
    <property type="molecule type" value="Genomic_DNA"/>
</dbReference>
<dbReference type="GO" id="GO:0005858">
    <property type="term" value="C:axonemal dynein complex"/>
    <property type="evidence" value="ECO:0007669"/>
    <property type="project" value="InterPro"/>
</dbReference>
<feature type="non-terminal residue" evidence="16">
    <location>
        <position position="1"/>
    </location>
</feature>
<dbReference type="PANTHER" id="PTHR21625">
    <property type="entry name" value="NYD-SP28 PROTEIN"/>
    <property type="match status" value="1"/>
</dbReference>
<evidence type="ECO:0000313" key="16">
    <source>
        <dbReference type="EMBL" id="KAF5900410.1"/>
    </source>
</evidence>
<dbReference type="AlphaFoldDB" id="A0A8J4UQR6"/>
<sequence length="452" mass="53225">MPPKKGGKKGGKSKKKQMTEEERVLFMLQKAQAEKALAKLKEDLRMQLLKKEEQNSKANLHKVNQKWLSYMRQTRVAELQEDFKILQQTFERVLALKNNAIKVLVRHLSEQEQQSTMARGAHLQKLDNLLEVQKKQLDTIEPHWNKALKLISTEFNREKLCKLHKQETEYLETARLALERRYDEINTEAILECRSIREDIELEHNTSKQAVEITAKELRQGYKQELQQYTEAIAEQEEKVSSLPCYDQDLLTRQIMQIRHIKNLEVTNDALETHLSSSQLESETHVSRIQAECEKVRQKLQELRAELCSAQATERTRLANQTMYINETIKRLEDIMSKGERLLRLTEMCRKHEIEPKMVLSFYTLTLNAEELSQDSAHAMEAKSEEQAQAMTDSADLEKFWQRHNKVQLECFCLERIKRSLRLENEQLVSLILESHRNEEESKLKRMQENKE</sequence>
<evidence type="ECO:0000256" key="3">
    <source>
        <dbReference type="ARBA" id="ARBA00022846"/>
    </source>
</evidence>
<comment type="similarity">
    <text evidence="9">Belongs to the DRC2 family.</text>
</comment>
<feature type="domain" description="Dynein regulatory complex protein 1/2 N-terminal" evidence="15">
    <location>
        <begin position="38"/>
        <end position="125"/>
    </location>
</feature>
<evidence type="ECO:0000256" key="11">
    <source>
        <dbReference type="ARBA" id="ARBA00041517"/>
    </source>
</evidence>
<organism evidence="16 17">
    <name type="scientific">Clarias magur</name>
    <name type="common">Asian catfish</name>
    <name type="synonym">Macropteronotus magur</name>
    <dbReference type="NCBI Taxonomy" id="1594786"/>
    <lineage>
        <taxon>Eukaryota</taxon>
        <taxon>Metazoa</taxon>
        <taxon>Chordata</taxon>
        <taxon>Craniata</taxon>
        <taxon>Vertebrata</taxon>
        <taxon>Euteleostomi</taxon>
        <taxon>Actinopterygii</taxon>
        <taxon>Neopterygii</taxon>
        <taxon>Teleostei</taxon>
        <taxon>Ostariophysi</taxon>
        <taxon>Siluriformes</taxon>
        <taxon>Clariidae</taxon>
        <taxon>Clarias</taxon>
    </lineage>
</organism>
<evidence type="ECO:0000256" key="4">
    <source>
        <dbReference type="ARBA" id="ARBA00023054"/>
    </source>
</evidence>
<evidence type="ECO:0000256" key="9">
    <source>
        <dbReference type="ARBA" id="ARBA00038424"/>
    </source>
</evidence>
<evidence type="ECO:0000313" key="17">
    <source>
        <dbReference type="Proteomes" id="UP000727407"/>
    </source>
</evidence>
<comment type="function">
    <text evidence="12">Component of the nexin-dynein regulatory complex (N-DRC), a key regulator of ciliary/flagellar motility which maintains the alignment and integrity of the distal axoneme and regulates microtubule sliding in motile axonemes. Plays a critical role in the assembly of N-DRC and also stabilizes the assembly of multiple inner dynein arms and radial spokes. Coassembles with DRC1 to form a central scaffold needed for assembly of the N-DRC and its attachment to the outer doublet microtubules.</text>
</comment>
<evidence type="ECO:0000256" key="1">
    <source>
        <dbReference type="ARBA" id="ARBA00004611"/>
    </source>
</evidence>
<keyword evidence="17" id="KW-1185">Reference proteome</keyword>
<feature type="coiled-coil region" evidence="13">
    <location>
        <begin position="219"/>
        <end position="306"/>
    </location>
</feature>
<dbReference type="Proteomes" id="UP000727407">
    <property type="component" value="Unassembled WGS sequence"/>
</dbReference>
<proteinExistence type="inferred from homology"/>
<feature type="region of interest" description="Disordered" evidence="14">
    <location>
        <begin position="1"/>
        <end position="21"/>
    </location>
</feature>
<keyword evidence="6" id="KW-0206">Cytoskeleton</keyword>
<name>A0A8J4UQR6_CLAMG</name>
<keyword evidence="2" id="KW-0963">Cytoplasm</keyword>
<evidence type="ECO:0000256" key="5">
    <source>
        <dbReference type="ARBA" id="ARBA00023069"/>
    </source>
</evidence>
<accession>A0A8J4UQR6</accession>
<feature type="coiled-coil region" evidence="13">
    <location>
        <begin position="30"/>
        <end position="66"/>
    </location>
</feature>
<dbReference type="InterPro" id="IPR039750">
    <property type="entry name" value="DRC1/DRC2"/>
</dbReference>
<evidence type="ECO:0000256" key="13">
    <source>
        <dbReference type="SAM" id="Coils"/>
    </source>
</evidence>
<evidence type="ECO:0000259" key="15">
    <source>
        <dbReference type="Pfam" id="PF14772"/>
    </source>
</evidence>
<evidence type="ECO:0000256" key="8">
    <source>
        <dbReference type="ARBA" id="ARBA00037841"/>
    </source>
</evidence>
<keyword evidence="7" id="KW-0966">Cell projection</keyword>
<protein>
    <recommendedName>
        <fullName evidence="10">Dynein regulatory complex subunit 2</fullName>
    </recommendedName>
    <alternativeName>
        <fullName evidence="11">Coiled-coil domain-containing protein 65</fullName>
    </alternativeName>
</protein>
<feature type="compositionally biased region" description="Basic residues" evidence="14">
    <location>
        <begin position="1"/>
        <end position="16"/>
    </location>
</feature>
<evidence type="ECO:0000256" key="2">
    <source>
        <dbReference type="ARBA" id="ARBA00022490"/>
    </source>
</evidence>
<dbReference type="PANTHER" id="PTHR21625:SF0">
    <property type="entry name" value="DYNEIN REGULATORY COMPLEX SUBUNIT 2"/>
    <property type="match status" value="1"/>
</dbReference>
<comment type="caution">
    <text evidence="16">The sequence shown here is derived from an EMBL/GenBank/DDBJ whole genome shotgun (WGS) entry which is preliminary data.</text>
</comment>
<evidence type="ECO:0000256" key="12">
    <source>
        <dbReference type="ARBA" id="ARBA00045865"/>
    </source>
</evidence>
<reference evidence="16" key="1">
    <citation type="submission" date="2020-07" db="EMBL/GenBank/DDBJ databases">
        <title>Clarias magur genome sequencing, assembly and annotation.</title>
        <authorList>
            <person name="Kushwaha B."/>
            <person name="Kumar R."/>
            <person name="Das P."/>
            <person name="Joshi C.G."/>
            <person name="Kumar D."/>
            <person name="Nagpure N.S."/>
            <person name="Pandey M."/>
            <person name="Agarwal S."/>
            <person name="Srivastava S."/>
            <person name="Singh M."/>
            <person name="Sahoo L."/>
            <person name="Jayasankar P."/>
            <person name="Meher P.K."/>
            <person name="Koringa P.G."/>
            <person name="Iquebal M.A."/>
            <person name="Das S.P."/>
            <person name="Bit A."/>
            <person name="Patnaik S."/>
            <person name="Patel N."/>
            <person name="Shah T.M."/>
            <person name="Hinsu A."/>
            <person name="Jena J.K."/>
        </authorList>
    </citation>
    <scope>NUCLEOTIDE SEQUENCE</scope>
    <source>
        <strain evidence="16">CIFAMagur01</strain>
        <tissue evidence="16">Testis</tissue>
    </source>
</reference>
<evidence type="ECO:0000256" key="7">
    <source>
        <dbReference type="ARBA" id="ARBA00023273"/>
    </source>
</evidence>
<dbReference type="GO" id="GO:0060285">
    <property type="term" value="P:cilium-dependent cell motility"/>
    <property type="evidence" value="ECO:0007669"/>
    <property type="project" value="TreeGrafter"/>
</dbReference>
<dbReference type="Pfam" id="PF14772">
    <property type="entry name" value="NYD-SP28"/>
    <property type="match status" value="1"/>
</dbReference>
<gene>
    <name evidence="16" type="primary">ccdc65</name>
    <name evidence="16" type="ORF">DAT39_009849</name>
</gene>
<evidence type="ECO:0000256" key="14">
    <source>
        <dbReference type="SAM" id="MobiDB-lite"/>
    </source>
</evidence>
<dbReference type="GO" id="GO:0070286">
    <property type="term" value="P:axonemal dynein complex assembly"/>
    <property type="evidence" value="ECO:0007669"/>
    <property type="project" value="InterPro"/>
</dbReference>
<keyword evidence="3" id="KW-0282">Flagellum</keyword>
<evidence type="ECO:0000256" key="6">
    <source>
        <dbReference type="ARBA" id="ARBA00023212"/>
    </source>
</evidence>
<keyword evidence="4 13" id="KW-0175">Coiled coil</keyword>
<keyword evidence="5" id="KW-0969">Cilium</keyword>